<keyword evidence="2" id="KW-1185">Reference proteome</keyword>
<dbReference type="AlphaFoldDB" id="A0A2T7C8R1"/>
<sequence length="53" mass="6191">MESLEMHMMVVQRLLLSLVHAPMFRRNKGMHPFCLYPFAANRLPTCDCLLLDV</sequence>
<evidence type="ECO:0000313" key="2">
    <source>
        <dbReference type="Proteomes" id="UP000244336"/>
    </source>
</evidence>
<reference evidence="1 2" key="1">
    <citation type="submission" date="2018-04" db="EMBL/GenBank/DDBJ databases">
        <title>WGS assembly of Panicum hallii var. hallii HAL2.</title>
        <authorList>
            <person name="Lovell J."/>
            <person name="Jenkins J."/>
            <person name="Lowry D."/>
            <person name="Mamidi S."/>
            <person name="Sreedasyam A."/>
            <person name="Weng X."/>
            <person name="Barry K."/>
            <person name="Bonette J."/>
            <person name="Campitelli B."/>
            <person name="Daum C."/>
            <person name="Gordon S."/>
            <person name="Gould B."/>
            <person name="Lipzen A."/>
            <person name="MacQueen A."/>
            <person name="Palacio-Mejia J."/>
            <person name="Plott C."/>
            <person name="Shakirov E."/>
            <person name="Shu S."/>
            <person name="Yoshinaga Y."/>
            <person name="Zane M."/>
            <person name="Rokhsar D."/>
            <person name="Grimwood J."/>
            <person name="Schmutz J."/>
            <person name="Juenger T."/>
        </authorList>
    </citation>
    <scope>NUCLEOTIDE SEQUENCE [LARGE SCALE GENOMIC DNA]</scope>
    <source>
        <strain evidence="2">cv. HAL2</strain>
    </source>
</reference>
<dbReference type="EMBL" id="CM009757">
    <property type="protein sequence ID" value="PUZ39716.1"/>
    <property type="molecule type" value="Genomic_DNA"/>
</dbReference>
<name>A0A2T7C8R1_9POAL</name>
<dbReference type="Proteomes" id="UP000244336">
    <property type="component" value="Chromosome 9"/>
</dbReference>
<protein>
    <submittedName>
        <fullName evidence="1">Uncharacterized protein</fullName>
    </submittedName>
</protein>
<organism evidence="1 2">
    <name type="scientific">Panicum hallii var. hallii</name>
    <dbReference type="NCBI Taxonomy" id="1504633"/>
    <lineage>
        <taxon>Eukaryota</taxon>
        <taxon>Viridiplantae</taxon>
        <taxon>Streptophyta</taxon>
        <taxon>Embryophyta</taxon>
        <taxon>Tracheophyta</taxon>
        <taxon>Spermatophyta</taxon>
        <taxon>Magnoliopsida</taxon>
        <taxon>Liliopsida</taxon>
        <taxon>Poales</taxon>
        <taxon>Poaceae</taxon>
        <taxon>PACMAD clade</taxon>
        <taxon>Panicoideae</taxon>
        <taxon>Panicodae</taxon>
        <taxon>Paniceae</taxon>
        <taxon>Panicinae</taxon>
        <taxon>Panicum</taxon>
        <taxon>Panicum sect. Panicum</taxon>
    </lineage>
</organism>
<accession>A0A2T7C8R1</accession>
<dbReference type="Gramene" id="PUZ39716">
    <property type="protein sequence ID" value="PUZ39716"/>
    <property type="gene ID" value="GQ55_9G358000"/>
</dbReference>
<evidence type="ECO:0000313" key="1">
    <source>
        <dbReference type="EMBL" id="PUZ39716.1"/>
    </source>
</evidence>
<proteinExistence type="predicted"/>
<gene>
    <name evidence="1" type="ORF">GQ55_9G358000</name>
</gene>